<dbReference type="Proteomes" id="UP001369736">
    <property type="component" value="Unassembled WGS sequence"/>
</dbReference>
<gene>
    <name evidence="2" type="ORF">WCD58_21105</name>
</gene>
<accession>A0ABU8M8M9</accession>
<dbReference type="InterPro" id="IPR029058">
    <property type="entry name" value="AB_hydrolase_fold"/>
</dbReference>
<dbReference type="RefSeq" id="WP_337705035.1">
    <property type="nucleotide sequence ID" value="NZ_JBBEGM010000009.1"/>
</dbReference>
<dbReference type="GO" id="GO:0016787">
    <property type="term" value="F:hydrolase activity"/>
    <property type="evidence" value="ECO:0007669"/>
    <property type="project" value="UniProtKB-KW"/>
</dbReference>
<comment type="caution">
    <text evidence="2">The sequence shown here is derived from an EMBL/GenBank/DDBJ whole genome shotgun (WGS) entry which is preliminary data.</text>
</comment>
<dbReference type="Gene3D" id="3.40.50.1820">
    <property type="entry name" value="alpha/beta hydrolase"/>
    <property type="match status" value="1"/>
</dbReference>
<dbReference type="EMBL" id="JBBEGM010000009">
    <property type="protein sequence ID" value="MEJ2863673.1"/>
    <property type="molecule type" value="Genomic_DNA"/>
</dbReference>
<dbReference type="InterPro" id="IPR000073">
    <property type="entry name" value="AB_hydrolase_1"/>
</dbReference>
<feature type="domain" description="AB hydrolase-1" evidence="1">
    <location>
        <begin position="3"/>
        <end position="246"/>
    </location>
</feature>
<evidence type="ECO:0000259" key="1">
    <source>
        <dbReference type="Pfam" id="PF12697"/>
    </source>
</evidence>
<dbReference type="PANTHER" id="PTHR43194">
    <property type="entry name" value="HYDROLASE ALPHA/BETA FOLD FAMILY"/>
    <property type="match status" value="1"/>
</dbReference>
<evidence type="ECO:0000313" key="2">
    <source>
        <dbReference type="EMBL" id="MEJ2863673.1"/>
    </source>
</evidence>
<evidence type="ECO:0000313" key="3">
    <source>
        <dbReference type="Proteomes" id="UP001369736"/>
    </source>
</evidence>
<dbReference type="SUPFAM" id="SSF53474">
    <property type="entry name" value="alpha/beta-Hydrolases"/>
    <property type="match status" value="1"/>
</dbReference>
<organism evidence="2 3">
    <name type="scientific">Actinomycetospora flava</name>
    <dbReference type="NCBI Taxonomy" id="3129232"/>
    <lineage>
        <taxon>Bacteria</taxon>
        <taxon>Bacillati</taxon>
        <taxon>Actinomycetota</taxon>
        <taxon>Actinomycetes</taxon>
        <taxon>Pseudonocardiales</taxon>
        <taxon>Pseudonocardiaceae</taxon>
        <taxon>Actinomycetospora</taxon>
    </lineage>
</organism>
<proteinExistence type="predicted"/>
<dbReference type="Pfam" id="PF12697">
    <property type="entry name" value="Abhydrolase_6"/>
    <property type="match status" value="1"/>
</dbReference>
<sequence>MTVVLVHGNPETPAVWEPLLEALERAGVRERIVRLAPPGFGAPLPEDFPATPDAYRDWLVGELEAITATDGPVDLVGHDLGGSHTLRVAISRPDLLRSWVSDTLGAFEPDYVWHELAQRWQTPGVGEADVAERFGPDRDVDAVVALLVGRGMPEPVARRVVAGQDEAMGRAVLRHYRAAVQPVMAQAGAHLPDAARRPGLAVLATADHVVGNEEQRRRAAARAGARIAELEGLGHWWMAQDPERGARVLVDFWKEVAS</sequence>
<keyword evidence="2" id="KW-0378">Hydrolase</keyword>
<reference evidence="2 3" key="1">
    <citation type="submission" date="2024-03" db="EMBL/GenBank/DDBJ databases">
        <title>Actinomycetospora sp. OC33-EN07, a novel actinomycete isolated from wild orchid (Aerides multiflora).</title>
        <authorList>
            <person name="Suriyachadkun C."/>
        </authorList>
    </citation>
    <scope>NUCLEOTIDE SEQUENCE [LARGE SCALE GENOMIC DNA]</scope>
    <source>
        <strain evidence="2 3">OC33-EN07</strain>
    </source>
</reference>
<dbReference type="PANTHER" id="PTHR43194:SF2">
    <property type="entry name" value="PEROXISOMAL MEMBRANE PROTEIN LPX1"/>
    <property type="match status" value="1"/>
</dbReference>
<protein>
    <submittedName>
        <fullName evidence="2">Alpha/beta hydrolase</fullName>
    </submittedName>
</protein>
<dbReference type="InterPro" id="IPR050228">
    <property type="entry name" value="Carboxylesterase_BioH"/>
</dbReference>
<name>A0ABU8M8M9_9PSEU</name>
<keyword evidence="3" id="KW-1185">Reference proteome</keyword>